<dbReference type="InterPro" id="IPR013078">
    <property type="entry name" value="His_Pase_superF_clade-1"/>
</dbReference>
<dbReference type="GO" id="GO:0004331">
    <property type="term" value="F:fructose-2,6-bisphosphate 2-phosphatase activity"/>
    <property type="evidence" value="ECO:0007669"/>
    <property type="project" value="TreeGrafter"/>
</dbReference>
<feature type="active site" description="Tele-phosphohistidine intermediate" evidence="2">
    <location>
        <position position="8"/>
    </location>
</feature>
<accession>A0A1X6WND5</accession>
<feature type="active site" description="Proton donor/acceptor" evidence="2">
    <location>
        <position position="79"/>
    </location>
</feature>
<dbReference type="InterPro" id="IPR029033">
    <property type="entry name" value="His_PPase_superfam"/>
</dbReference>
<evidence type="ECO:0000256" key="2">
    <source>
        <dbReference type="PIRSR" id="PIRSR613078-1"/>
    </source>
</evidence>
<evidence type="ECO:0000313" key="5">
    <source>
        <dbReference type="Proteomes" id="UP000195918"/>
    </source>
</evidence>
<gene>
    <name evidence="4" type="ORF">FM121_06770</name>
</gene>
<dbReference type="SMART" id="SM00855">
    <property type="entry name" value="PGAM"/>
    <property type="match status" value="1"/>
</dbReference>
<feature type="binding site" evidence="3">
    <location>
        <position position="54"/>
    </location>
    <ligand>
        <name>substrate</name>
    </ligand>
</feature>
<keyword evidence="5" id="KW-1185">Reference proteome</keyword>
<keyword evidence="1" id="KW-0378">Hydrolase</keyword>
<dbReference type="PANTHER" id="PTHR46517">
    <property type="entry name" value="FRUCTOSE-2,6-BISPHOSPHATASE TIGAR"/>
    <property type="match status" value="1"/>
</dbReference>
<proteinExistence type="predicted"/>
<dbReference type="GO" id="GO:0045820">
    <property type="term" value="P:negative regulation of glycolytic process"/>
    <property type="evidence" value="ECO:0007669"/>
    <property type="project" value="TreeGrafter"/>
</dbReference>
<evidence type="ECO:0000313" key="4">
    <source>
        <dbReference type="EMBL" id="SLM85785.1"/>
    </source>
</evidence>
<protein>
    <submittedName>
        <fullName evidence="4">Phosphoglycerate mutase family</fullName>
    </submittedName>
</protein>
<dbReference type="RefSeq" id="WP_086951420.1">
    <property type="nucleotide sequence ID" value="NZ_FWFD01000009.1"/>
</dbReference>
<evidence type="ECO:0000256" key="1">
    <source>
        <dbReference type="ARBA" id="ARBA00022801"/>
    </source>
</evidence>
<dbReference type="Pfam" id="PF00300">
    <property type="entry name" value="His_Phos_1"/>
    <property type="match status" value="1"/>
</dbReference>
<sequence>MFVYLIRHGQDDDQIRGGWSKSPLTPKGREEVHQLGRKFKELQIDHLYTSDLPRALETTAIFKTYQPEMPITDDPRLREMNNGLLEGMPNATAEKLYPNLYFRTLDWTEKYPEGESPELFYHRIIDTWEVLTKNSDGNICLVTHGGVINIILHHINKKAYSNKKTAYPIPTASLTKIDLRSGSHETFFCDSDH</sequence>
<reference evidence="5" key="1">
    <citation type="submission" date="2017-02" db="EMBL/GenBank/DDBJ databases">
        <authorList>
            <person name="Dridi B."/>
        </authorList>
    </citation>
    <scope>NUCLEOTIDE SEQUENCE [LARGE SCALE GENOMIC DNA]</scope>
    <source>
        <strain evidence="5">bH819</strain>
    </source>
</reference>
<dbReference type="SUPFAM" id="SSF53254">
    <property type="entry name" value="Phosphoglycerate mutase-like"/>
    <property type="match status" value="1"/>
</dbReference>
<dbReference type="Proteomes" id="UP000195918">
    <property type="component" value="Unassembled WGS sequence"/>
</dbReference>
<dbReference type="InterPro" id="IPR051695">
    <property type="entry name" value="Phosphoglycerate_Mutase"/>
</dbReference>
<name>A0A1X6WND5_9ENTE</name>
<dbReference type="AlphaFoldDB" id="A0A1X6WND5"/>
<dbReference type="PANTHER" id="PTHR46517:SF1">
    <property type="entry name" value="FRUCTOSE-2,6-BISPHOSPHATASE TIGAR"/>
    <property type="match status" value="1"/>
</dbReference>
<dbReference type="GO" id="GO:0043456">
    <property type="term" value="P:regulation of pentose-phosphate shunt"/>
    <property type="evidence" value="ECO:0007669"/>
    <property type="project" value="TreeGrafter"/>
</dbReference>
<dbReference type="Gene3D" id="3.40.50.1240">
    <property type="entry name" value="Phosphoglycerate mutase-like"/>
    <property type="match status" value="1"/>
</dbReference>
<dbReference type="EMBL" id="FWFD01000009">
    <property type="protein sequence ID" value="SLM85785.1"/>
    <property type="molecule type" value="Genomic_DNA"/>
</dbReference>
<evidence type="ECO:0000256" key="3">
    <source>
        <dbReference type="PIRSR" id="PIRSR613078-2"/>
    </source>
</evidence>
<dbReference type="CDD" id="cd07067">
    <property type="entry name" value="HP_PGM_like"/>
    <property type="match status" value="1"/>
</dbReference>
<dbReference type="GO" id="GO:0005829">
    <property type="term" value="C:cytosol"/>
    <property type="evidence" value="ECO:0007669"/>
    <property type="project" value="TreeGrafter"/>
</dbReference>
<organism evidence="4 5">
    <name type="scientific">Vagococcus fluvialis bH819</name>
    <dbReference type="NCBI Taxonomy" id="1255619"/>
    <lineage>
        <taxon>Bacteria</taxon>
        <taxon>Bacillati</taxon>
        <taxon>Bacillota</taxon>
        <taxon>Bacilli</taxon>
        <taxon>Lactobacillales</taxon>
        <taxon>Enterococcaceae</taxon>
        <taxon>Vagococcus</taxon>
    </lineage>
</organism>
<dbReference type="OrthoDB" id="9782128at2"/>